<dbReference type="STRING" id="1307839.L21SP5_03926"/>
<gene>
    <name evidence="1" type="ORF">L21SP5_03926</name>
</gene>
<dbReference type="KEGG" id="blq:L21SP5_03926"/>
<dbReference type="Proteomes" id="UP000064893">
    <property type="component" value="Chromosome"/>
</dbReference>
<sequence length="252" mass="28882">MKPNRKDISLFQKAALATLVTLIVVLSTLLVFEINAKKKHQEFIVLVDEQDFEVPDPFKEEKRMEELDKSINEMLEQEMPLEQRKNIAVNKAEEAEDQNHTQTKLEQNQTEEAYRQQLIKNAIGQEEYEKYITNKPTYDEGPEITVPEKSKPQNVKREVYTGPSNIVFYLDDRQIRYIDVPVYLCQGSADITVKIVVLPNGLVKRAQLDEQASTSTDECFTDAALQAAQNAIFTRGKKGEQSGKIKFHFVAQ</sequence>
<evidence type="ECO:0000313" key="2">
    <source>
        <dbReference type="Proteomes" id="UP000064893"/>
    </source>
</evidence>
<proteinExistence type="predicted"/>
<reference evidence="1 2" key="1">
    <citation type="submission" date="2015-11" db="EMBL/GenBank/DDBJ databases">
        <title>Description and complete genome sequence of a novel strain predominating in hypersaline microbial mats and representing a new family of the Bacteriodetes phylum.</title>
        <authorList>
            <person name="Spring S."/>
            <person name="Bunk B."/>
            <person name="Sproer C."/>
            <person name="Klenk H.-P."/>
        </authorList>
    </citation>
    <scope>NUCLEOTIDE SEQUENCE [LARGE SCALE GENOMIC DNA]</scope>
    <source>
        <strain evidence="1 2">L21-Spi-D4</strain>
    </source>
</reference>
<organism evidence="1 2">
    <name type="scientific">Salinivirga cyanobacteriivorans</name>
    <dbReference type="NCBI Taxonomy" id="1307839"/>
    <lineage>
        <taxon>Bacteria</taxon>
        <taxon>Pseudomonadati</taxon>
        <taxon>Bacteroidota</taxon>
        <taxon>Bacteroidia</taxon>
        <taxon>Bacteroidales</taxon>
        <taxon>Salinivirgaceae</taxon>
        <taxon>Salinivirga</taxon>
    </lineage>
</organism>
<evidence type="ECO:0000313" key="1">
    <source>
        <dbReference type="EMBL" id="ALO17517.1"/>
    </source>
</evidence>
<evidence type="ECO:0008006" key="3">
    <source>
        <dbReference type="Google" id="ProtNLM"/>
    </source>
</evidence>
<name>A0A0S2I5K3_9BACT</name>
<dbReference type="EMBL" id="CP013118">
    <property type="protein sequence ID" value="ALO17517.1"/>
    <property type="molecule type" value="Genomic_DNA"/>
</dbReference>
<dbReference type="OrthoDB" id="9786892at2"/>
<accession>A0A0S2I5K3</accession>
<dbReference type="AlphaFoldDB" id="A0A0S2I5K3"/>
<dbReference type="RefSeq" id="WP_057954772.1">
    <property type="nucleotide sequence ID" value="NZ_CP013118.1"/>
</dbReference>
<keyword evidence="2" id="KW-1185">Reference proteome</keyword>
<protein>
    <recommendedName>
        <fullName evidence="3">TonB C-terminal domain-containing protein</fullName>
    </recommendedName>
</protein>